<evidence type="ECO:0000259" key="1">
    <source>
        <dbReference type="Pfam" id="PF11695"/>
    </source>
</evidence>
<dbReference type="SUPFAM" id="SSF54909">
    <property type="entry name" value="Dimeric alpha+beta barrel"/>
    <property type="match status" value="1"/>
</dbReference>
<organism evidence="2 3">
    <name type="scientific">Pseudomonas putida</name>
    <name type="common">Arthrobacter siderocapsulatus</name>
    <dbReference type="NCBI Taxonomy" id="303"/>
    <lineage>
        <taxon>Bacteria</taxon>
        <taxon>Pseudomonadati</taxon>
        <taxon>Pseudomonadota</taxon>
        <taxon>Gammaproteobacteria</taxon>
        <taxon>Pseudomonadales</taxon>
        <taxon>Pseudomonadaceae</taxon>
        <taxon>Pseudomonas</taxon>
    </lineage>
</organism>
<protein>
    <submittedName>
        <fullName evidence="2">DUF3291 domain-containing protein</fullName>
    </submittedName>
</protein>
<name>A0A7Y8D1M9_PSEPU</name>
<feature type="domain" description="DUF3291" evidence="1">
    <location>
        <begin position="5"/>
        <end position="139"/>
    </location>
</feature>
<dbReference type="Gene3D" id="3.30.70.100">
    <property type="match status" value="1"/>
</dbReference>
<sequence>MKRVLAHFDLVKPKFPKGDTRMEEFYASTSYVNALAEQHPGFIWRETEEDQPLLDQLWGEGYLYTLSLWRDVESLKDFLYNTSHKSFMRRGREWFEPILRPRVVLWWVEESHIPTLREAHTRLTRLHEVGPSHDAFDLRCSEVPTVLY</sequence>
<reference evidence="2 3" key="1">
    <citation type="submission" date="2020-04" db="EMBL/GenBank/DDBJ databases">
        <title>Molecular characterization of pseudomonads from Agaricus bisporus reveal novel blotch 2 pathogens in Western Europe.</title>
        <authorList>
            <person name="Taparia T."/>
            <person name="Krijger M."/>
            <person name="Haynes E."/>
            <person name="Elpinstone J.G."/>
            <person name="Noble R."/>
            <person name="Van Der Wolf J."/>
        </authorList>
    </citation>
    <scope>NUCLEOTIDE SEQUENCE [LARGE SCALE GENOMIC DNA]</scope>
    <source>
        <strain evidence="2 3">P7765</strain>
    </source>
</reference>
<dbReference type="EMBL" id="JACARV010000025">
    <property type="protein sequence ID" value="NWC80631.1"/>
    <property type="molecule type" value="Genomic_DNA"/>
</dbReference>
<dbReference type="AlphaFoldDB" id="A0A7Y8D1M9"/>
<evidence type="ECO:0000313" key="3">
    <source>
        <dbReference type="Proteomes" id="UP000542695"/>
    </source>
</evidence>
<accession>A0A7Y8D1M9</accession>
<dbReference type="InterPro" id="IPR021708">
    <property type="entry name" value="DUF3291"/>
</dbReference>
<dbReference type="Pfam" id="PF11695">
    <property type="entry name" value="DUF3291"/>
    <property type="match status" value="1"/>
</dbReference>
<dbReference type="RefSeq" id="WP_046788128.1">
    <property type="nucleotide sequence ID" value="NZ_JACARV010000025.1"/>
</dbReference>
<evidence type="ECO:0000313" key="2">
    <source>
        <dbReference type="EMBL" id="NWC80631.1"/>
    </source>
</evidence>
<comment type="caution">
    <text evidence="2">The sequence shown here is derived from an EMBL/GenBank/DDBJ whole genome shotgun (WGS) entry which is preliminary data.</text>
</comment>
<gene>
    <name evidence="2" type="ORF">HX798_10010</name>
</gene>
<dbReference type="Proteomes" id="UP000542695">
    <property type="component" value="Unassembled WGS sequence"/>
</dbReference>
<proteinExistence type="predicted"/>
<dbReference type="InterPro" id="IPR011008">
    <property type="entry name" value="Dimeric_a/b-barrel"/>
</dbReference>